<dbReference type="InterPro" id="IPR035906">
    <property type="entry name" value="MetI-like_sf"/>
</dbReference>
<feature type="transmembrane region" description="Helical" evidence="7">
    <location>
        <begin position="12"/>
        <end position="33"/>
    </location>
</feature>
<dbReference type="CDD" id="cd06261">
    <property type="entry name" value="TM_PBP2"/>
    <property type="match status" value="1"/>
</dbReference>
<evidence type="ECO:0000256" key="4">
    <source>
        <dbReference type="ARBA" id="ARBA00022692"/>
    </source>
</evidence>
<evidence type="ECO:0000313" key="10">
    <source>
        <dbReference type="Proteomes" id="UP000184128"/>
    </source>
</evidence>
<protein>
    <submittedName>
        <fullName evidence="9">ABC-type glycerol-3-phosphate transport system, permease component</fullName>
    </submittedName>
</protein>
<keyword evidence="4 7" id="KW-0812">Transmembrane</keyword>
<sequence length="279" mass="31503">MTERQRLKSQRILIYVFFALLTFLSIAPFWVVLVNATRSTEQIQQGFSLLPGSSFIKNWQFLKGKGFNIFQGYGNSFIIAAGSTILSMYFSSLTAYAITVYDFRGKKFVNGLILFLIMMPPQVNIIGFYRFMGQLNLLNSYIPLIIPSIASASNVFFMQQYLETIYQPAYLDSARIDGAKELKIFHSIILPQMKPAIATMSLFAFVQSWNNFLMPLILINDRGKYTLPMLVQLLTTDTYRTEYGSMYLGLGLAIIPLIIVYLFLSREIVGGVTAGGIKG</sequence>
<dbReference type="STRING" id="1121025.SAMN02745249_00011"/>
<dbReference type="PANTHER" id="PTHR43744">
    <property type="entry name" value="ABC TRANSPORTER PERMEASE PROTEIN MG189-RELATED-RELATED"/>
    <property type="match status" value="1"/>
</dbReference>
<evidence type="ECO:0000256" key="1">
    <source>
        <dbReference type="ARBA" id="ARBA00004651"/>
    </source>
</evidence>
<feature type="transmembrane region" description="Helical" evidence="7">
    <location>
        <begin position="111"/>
        <end position="132"/>
    </location>
</feature>
<dbReference type="GO" id="GO:0055085">
    <property type="term" value="P:transmembrane transport"/>
    <property type="evidence" value="ECO:0007669"/>
    <property type="project" value="InterPro"/>
</dbReference>
<keyword evidence="3" id="KW-1003">Cell membrane</keyword>
<reference evidence="9 10" key="1">
    <citation type="submission" date="2016-11" db="EMBL/GenBank/DDBJ databases">
        <authorList>
            <person name="Jaros S."/>
            <person name="Januszkiewicz K."/>
            <person name="Wedrychowicz H."/>
        </authorList>
    </citation>
    <scope>NUCLEOTIDE SEQUENCE [LARGE SCALE GENOMIC DNA]</scope>
    <source>
        <strain evidence="9 10">DSM 15692</strain>
    </source>
</reference>
<dbReference type="Gene3D" id="1.10.3720.10">
    <property type="entry name" value="MetI-like"/>
    <property type="match status" value="1"/>
</dbReference>
<keyword evidence="10" id="KW-1185">Reference proteome</keyword>
<evidence type="ECO:0000256" key="6">
    <source>
        <dbReference type="ARBA" id="ARBA00023136"/>
    </source>
</evidence>
<dbReference type="PANTHER" id="PTHR43744:SF2">
    <property type="entry name" value="ARABINOOLIGOSACCHARIDES TRANSPORT SYSTEM PERMEASE PROTEIN ARAQ"/>
    <property type="match status" value="1"/>
</dbReference>
<keyword evidence="5 7" id="KW-1133">Transmembrane helix</keyword>
<feature type="transmembrane region" description="Helical" evidence="7">
    <location>
        <begin position="246"/>
        <end position="264"/>
    </location>
</feature>
<dbReference type="OrthoDB" id="9810086at2"/>
<organism evidence="9 10">
    <name type="scientific">Atopostipes suicloacalis DSM 15692</name>
    <dbReference type="NCBI Taxonomy" id="1121025"/>
    <lineage>
        <taxon>Bacteria</taxon>
        <taxon>Bacillati</taxon>
        <taxon>Bacillota</taxon>
        <taxon>Bacilli</taxon>
        <taxon>Lactobacillales</taxon>
        <taxon>Carnobacteriaceae</taxon>
        <taxon>Atopostipes</taxon>
    </lineage>
</organism>
<evidence type="ECO:0000313" key="9">
    <source>
        <dbReference type="EMBL" id="SHE27160.1"/>
    </source>
</evidence>
<gene>
    <name evidence="9" type="ORF">SAMN02745249_00011</name>
</gene>
<dbReference type="SUPFAM" id="SSF161098">
    <property type="entry name" value="MetI-like"/>
    <property type="match status" value="1"/>
</dbReference>
<dbReference type="AlphaFoldDB" id="A0A1M4S4S9"/>
<comment type="similarity">
    <text evidence="7">Belongs to the binding-protein-dependent transport system permease family.</text>
</comment>
<feature type="domain" description="ABC transmembrane type-1" evidence="8">
    <location>
        <begin position="73"/>
        <end position="264"/>
    </location>
</feature>
<evidence type="ECO:0000256" key="7">
    <source>
        <dbReference type="RuleBase" id="RU363032"/>
    </source>
</evidence>
<keyword evidence="2 7" id="KW-0813">Transport</keyword>
<keyword evidence="6 7" id="KW-0472">Membrane</keyword>
<dbReference type="PROSITE" id="PS50928">
    <property type="entry name" value="ABC_TM1"/>
    <property type="match status" value="1"/>
</dbReference>
<feature type="transmembrane region" description="Helical" evidence="7">
    <location>
        <begin position="138"/>
        <end position="157"/>
    </location>
</feature>
<accession>A0A1M4S4S9</accession>
<dbReference type="Proteomes" id="UP000184128">
    <property type="component" value="Unassembled WGS sequence"/>
</dbReference>
<evidence type="ECO:0000256" key="2">
    <source>
        <dbReference type="ARBA" id="ARBA00022448"/>
    </source>
</evidence>
<dbReference type="GO" id="GO:0005886">
    <property type="term" value="C:plasma membrane"/>
    <property type="evidence" value="ECO:0007669"/>
    <property type="project" value="UniProtKB-SubCell"/>
</dbReference>
<dbReference type="InterPro" id="IPR000515">
    <property type="entry name" value="MetI-like"/>
</dbReference>
<name>A0A1M4S4S9_9LACT</name>
<feature type="transmembrane region" description="Helical" evidence="7">
    <location>
        <begin position="77"/>
        <end position="99"/>
    </location>
</feature>
<comment type="subcellular location">
    <subcellularLocation>
        <location evidence="1 7">Cell membrane</location>
        <topology evidence="1 7">Multi-pass membrane protein</topology>
    </subcellularLocation>
</comment>
<evidence type="ECO:0000256" key="3">
    <source>
        <dbReference type="ARBA" id="ARBA00022475"/>
    </source>
</evidence>
<dbReference type="Pfam" id="PF00528">
    <property type="entry name" value="BPD_transp_1"/>
    <property type="match status" value="1"/>
</dbReference>
<feature type="transmembrane region" description="Helical" evidence="7">
    <location>
        <begin position="196"/>
        <end position="219"/>
    </location>
</feature>
<evidence type="ECO:0000259" key="8">
    <source>
        <dbReference type="PROSITE" id="PS50928"/>
    </source>
</evidence>
<dbReference type="RefSeq" id="WP_073294304.1">
    <property type="nucleotide sequence ID" value="NZ_FQUF01000002.1"/>
</dbReference>
<proteinExistence type="inferred from homology"/>
<dbReference type="EMBL" id="FQUF01000002">
    <property type="protein sequence ID" value="SHE27160.1"/>
    <property type="molecule type" value="Genomic_DNA"/>
</dbReference>
<evidence type="ECO:0000256" key="5">
    <source>
        <dbReference type="ARBA" id="ARBA00022989"/>
    </source>
</evidence>